<feature type="domain" description="AAA+ ATPase" evidence="1">
    <location>
        <begin position="16"/>
        <end position="130"/>
    </location>
</feature>
<reference evidence="2 3" key="2">
    <citation type="journal article" date="2012" name="Stand. Genomic Sci.">
        <title>Complete genome sequence of the aquatic bacterium Runella slithyformis type strain (LSU 4(T)).</title>
        <authorList>
            <person name="Copeland A."/>
            <person name="Zhang X."/>
            <person name="Misra M."/>
            <person name="Lapidus A."/>
            <person name="Nolan M."/>
            <person name="Lucas S."/>
            <person name="Deshpande S."/>
            <person name="Cheng J.F."/>
            <person name="Tapia R."/>
            <person name="Goodwin L.A."/>
            <person name="Pitluck S."/>
            <person name="Liolios K."/>
            <person name="Pagani I."/>
            <person name="Ivanova N."/>
            <person name="Mikhailova N."/>
            <person name="Pati A."/>
            <person name="Chen A."/>
            <person name="Palaniappan K."/>
            <person name="Land M."/>
            <person name="Hauser L."/>
            <person name="Pan C."/>
            <person name="Jeffries C.D."/>
            <person name="Detter J.C."/>
            <person name="Brambilla E.M."/>
            <person name="Rohde M."/>
            <person name="Djao O.D."/>
            <person name="Goker M."/>
            <person name="Sikorski J."/>
            <person name="Tindall B.J."/>
            <person name="Woyke T."/>
            <person name="Bristow J."/>
            <person name="Eisen J.A."/>
            <person name="Markowitz V."/>
            <person name="Hugenholtz P."/>
            <person name="Kyrpides N.C."/>
            <person name="Klenk H.P."/>
            <person name="Mavromatis K."/>
        </authorList>
    </citation>
    <scope>NUCLEOTIDE SEQUENCE [LARGE SCALE GENOMIC DNA]</scope>
    <source>
        <strain evidence="3">ATCC 29530 / DSM 19594 / LMG 11500 / NCIMB 11436 / LSU 4</strain>
    </source>
</reference>
<sequence>MIHRKITQQIMADLSYFPAVGIIGPRQVGKTTLARWLQHQLTKPCLYLDLEDESDRSKLQSAGFYLEAHVDKCVIIDEIQLMPQLFGQLRSLIDRQREPARFILLGSASPSILKNFSETLAGRIAYSELTPFSAEEVVEQTPLQSHWLRGGFPNALFAPTDLLMRRWTDNFIETFLQRDLQSLGYEIPQTLMRNLLTMLTQVNGNILNVAELSRSIGISQPTIGKYLDILEGSFLITRLQPYFANIGKRLVKSPKLYVRDSGILHRLAKINSYEDLLGNLSAGGSWEGYVIEQIRRTVGSDYQFFYYRTQVGAEIDVVLITPSGKKIGIEIKLTNAPTLSRGFYESRRDLSLSQSYVVVPESEFYQKEETVWVTGLMCFLKEVLPKFNE</sequence>
<dbReference type="Pfam" id="PF13173">
    <property type="entry name" value="AAA_14"/>
    <property type="match status" value="1"/>
</dbReference>
<dbReference type="InterPro" id="IPR041682">
    <property type="entry name" value="AAA_14"/>
</dbReference>
<proteinExistence type="predicted"/>
<dbReference type="AlphaFoldDB" id="A0A7U4E849"/>
<reference evidence="3" key="1">
    <citation type="submission" date="2011-06" db="EMBL/GenBank/DDBJ databases">
        <title>The complete genome of chromosome of Runella slithyformis DSM 19594.</title>
        <authorList>
            <consortium name="US DOE Joint Genome Institute (JGI-PGF)"/>
            <person name="Lucas S."/>
            <person name="Han J."/>
            <person name="Lapidus A."/>
            <person name="Bruce D."/>
            <person name="Goodwin L."/>
            <person name="Pitluck S."/>
            <person name="Peters L."/>
            <person name="Kyrpides N."/>
            <person name="Mavromatis K."/>
            <person name="Ivanova N."/>
            <person name="Ovchinnikova G."/>
            <person name="Zhang X."/>
            <person name="Misra M."/>
            <person name="Detter J.C."/>
            <person name="Tapia R."/>
            <person name="Han C."/>
            <person name="Land M."/>
            <person name="Hauser L."/>
            <person name="Markowitz V."/>
            <person name="Cheng J.-F."/>
            <person name="Hugenholtz P."/>
            <person name="Woyke T."/>
            <person name="Wu D."/>
            <person name="Tindall B."/>
            <person name="Faehrich R."/>
            <person name="Brambilla E."/>
            <person name="Klenk H.-P."/>
            <person name="Eisen J.A."/>
        </authorList>
    </citation>
    <scope>NUCLEOTIDE SEQUENCE [LARGE SCALE GENOMIC DNA]</scope>
    <source>
        <strain evidence="3">ATCC 29530 / DSM 19594 / LMG 11500 / NCIMB 11436 / LSU 4</strain>
    </source>
</reference>
<dbReference type="InterPro" id="IPR003593">
    <property type="entry name" value="AAA+_ATPase"/>
</dbReference>
<dbReference type="InterPro" id="IPR027417">
    <property type="entry name" value="P-loop_NTPase"/>
</dbReference>
<gene>
    <name evidence="2" type="ordered locus">Runsl_4752</name>
</gene>
<evidence type="ECO:0000313" key="2">
    <source>
        <dbReference type="EMBL" id="AEI51069.1"/>
    </source>
</evidence>
<dbReference type="SMART" id="SM00382">
    <property type="entry name" value="AAA"/>
    <property type="match status" value="1"/>
</dbReference>
<dbReference type="SUPFAM" id="SSF52540">
    <property type="entry name" value="P-loop containing nucleoside triphosphate hydrolases"/>
    <property type="match status" value="1"/>
</dbReference>
<keyword evidence="3" id="KW-1185">Reference proteome</keyword>
<dbReference type="PANTHER" id="PTHR43566:SF2">
    <property type="entry name" value="DUF4143 DOMAIN-CONTAINING PROTEIN"/>
    <property type="match status" value="1"/>
</dbReference>
<dbReference type="KEGG" id="rsi:Runsl_4752"/>
<dbReference type="Pfam" id="PF13635">
    <property type="entry name" value="DUF4143"/>
    <property type="match status" value="1"/>
</dbReference>
<evidence type="ECO:0000313" key="3">
    <source>
        <dbReference type="Proteomes" id="UP000000493"/>
    </source>
</evidence>
<organism evidence="2 3">
    <name type="scientific">Runella slithyformis (strain ATCC 29530 / DSM 19594 / LMG 11500 / NCIMB 11436 / LSU 4)</name>
    <dbReference type="NCBI Taxonomy" id="761193"/>
    <lineage>
        <taxon>Bacteria</taxon>
        <taxon>Pseudomonadati</taxon>
        <taxon>Bacteroidota</taxon>
        <taxon>Cytophagia</taxon>
        <taxon>Cytophagales</taxon>
        <taxon>Spirosomataceae</taxon>
        <taxon>Runella</taxon>
    </lineage>
</organism>
<dbReference type="Proteomes" id="UP000000493">
    <property type="component" value="Chromosome"/>
</dbReference>
<name>A0A7U4E849_RUNSL</name>
<dbReference type="InterPro" id="IPR025420">
    <property type="entry name" value="DUF4143"/>
</dbReference>
<dbReference type="EMBL" id="CP002859">
    <property type="protein sequence ID" value="AEI51069.1"/>
    <property type="molecule type" value="Genomic_DNA"/>
</dbReference>
<dbReference type="PANTHER" id="PTHR43566">
    <property type="entry name" value="CONSERVED PROTEIN"/>
    <property type="match status" value="1"/>
</dbReference>
<dbReference type="CDD" id="cd00009">
    <property type="entry name" value="AAA"/>
    <property type="match status" value="1"/>
</dbReference>
<evidence type="ECO:0000259" key="1">
    <source>
        <dbReference type="SMART" id="SM00382"/>
    </source>
</evidence>
<protein>
    <submittedName>
        <fullName evidence="2">AAA ATPase</fullName>
    </submittedName>
</protein>
<dbReference type="Gene3D" id="3.40.50.300">
    <property type="entry name" value="P-loop containing nucleotide triphosphate hydrolases"/>
    <property type="match status" value="1"/>
</dbReference>
<accession>A0A7U4E849</accession>
<dbReference type="RefSeq" id="WP_013930358.1">
    <property type="nucleotide sequence ID" value="NC_015703.1"/>
</dbReference>